<reference evidence="4 5" key="1">
    <citation type="submission" date="2018-07" db="EMBL/GenBank/DDBJ databases">
        <title>Rhodosalinus sp. strain E84T genomic sequence and assembly.</title>
        <authorList>
            <person name="Liu Z.-W."/>
            <person name="Lu D.-C."/>
        </authorList>
    </citation>
    <scope>NUCLEOTIDE SEQUENCE [LARGE SCALE GENOMIC DNA]</scope>
    <source>
        <strain evidence="4 5">E84</strain>
    </source>
</reference>
<dbReference type="PANTHER" id="PTHR45831">
    <property type="entry name" value="LD24721P"/>
    <property type="match status" value="1"/>
</dbReference>
<dbReference type="PANTHER" id="PTHR45831:SF2">
    <property type="entry name" value="LD24721P"/>
    <property type="match status" value="1"/>
</dbReference>
<keyword evidence="2 3" id="KW-0802">TPR repeat</keyword>
<evidence type="ECO:0000256" key="1">
    <source>
        <dbReference type="ARBA" id="ARBA00022737"/>
    </source>
</evidence>
<feature type="repeat" description="TPR" evidence="3">
    <location>
        <begin position="76"/>
        <end position="109"/>
    </location>
</feature>
<dbReference type="GO" id="GO:0006620">
    <property type="term" value="P:post-translational protein targeting to endoplasmic reticulum membrane"/>
    <property type="evidence" value="ECO:0007669"/>
    <property type="project" value="TreeGrafter"/>
</dbReference>
<dbReference type="Pfam" id="PF13432">
    <property type="entry name" value="TPR_16"/>
    <property type="match status" value="1"/>
</dbReference>
<dbReference type="SUPFAM" id="SSF48452">
    <property type="entry name" value="TPR-like"/>
    <property type="match status" value="1"/>
</dbReference>
<evidence type="ECO:0000256" key="2">
    <source>
        <dbReference type="ARBA" id="ARBA00022803"/>
    </source>
</evidence>
<dbReference type="EMBL" id="QNTQ01000014">
    <property type="protein sequence ID" value="RBI83903.1"/>
    <property type="molecule type" value="Genomic_DNA"/>
</dbReference>
<proteinExistence type="predicted"/>
<dbReference type="Proteomes" id="UP000253370">
    <property type="component" value="Unassembled WGS sequence"/>
</dbReference>
<evidence type="ECO:0000313" key="5">
    <source>
        <dbReference type="Proteomes" id="UP000253370"/>
    </source>
</evidence>
<comment type="caution">
    <text evidence="4">The sequence shown here is derived from an EMBL/GenBank/DDBJ whole genome shotgun (WGS) entry which is preliminary data.</text>
</comment>
<dbReference type="OrthoDB" id="9815010at2"/>
<name>A0A365U6Z8_9RHOB</name>
<gene>
    <name evidence="4" type="ORF">DRV85_14470</name>
</gene>
<dbReference type="InterPro" id="IPR011990">
    <property type="entry name" value="TPR-like_helical_dom_sf"/>
</dbReference>
<dbReference type="GO" id="GO:0060090">
    <property type="term" value="F:molecular adaptor activity"/>
    <property type="evidence" value="ECO:0007669"/>
    <property type="project" value="TreeGrafter"/>
</dbReference>
<protein>
    <submittedName>
        <fullName evidence="4">Uncharacterized protein</fullName>
    </submittedName>
</protein>
<dbReference type="SMART" id="SM00028">
    <property type="entry name" value="TPR"/>
    <property type="match status" value="3"/>
</dbReference>
<sequence>MAAEEAEVTDLLDSLQSAEGAEAERIAGQIRTQWARSGSAAMDLLLRRGREALEAEDYDLAVEHLTALTDHAPEFAEGWASRALVFYRQREYLLALADLERALALNPQHFGALQGVGAVMQKLERPKLAWRAYEQVLALYPENTQVREAMESLETEVLGRDL</sequence>
<accession>A0A365U6Z8</accession>
<keyword evidence="5" id="KW-1185">Reference proteome</keyword>
<dbReference type="PROSITE" id="PS50005">
    <property type="entry name" value="TPR"/>
    <property type="match status" value="1"/>
</dbReference>
<evidence type="ECO:0000256" key="3">
    <source>
        <dbReference type="PROSITE-ProRule" id="PRU00339"/>
    </source>
</evidence>
<organism evidence="4 5">
    <name type="scientific">Rhodosalinus halophilus</name>
    <dbReference type="NCBI Taxonomy" id="2259333"/>
    <lineage>
        <taxon>Bacteria</taxon>
        <taxon>Pseudomonadati</taxon>
        <taxon>Pseudomonadota</taxon>
        <taxon>Alphaproteobacteria</taxon>
        <taxon>Rhodobacterales</taxon>
        <taxon>Paracoccaceae</taxon>
        <taxon>Rhodosalinus</taxon>
    </lineage>
</organism>
<keyword evidence="1" id="KW-0677">Repeat</keyword>
<dbReference type="GO" id="GO:0016020">
    <property type="term" value="C:membrane"/>
    <property type="evidence" value="ECO:0007669"/>
    <property type="project" value="TreeGrafter"/>
</dbReference>
<dbReference type="Gene3D" id="1.25.40.10">
    <property type="entry name" value="Tetratricopeptide repeat domain"/>
    <property type="match status" value="1"/>
</dbReference>
<dbReference type="RefSeq" id="WP_113290242.1">
    <property type="nucleotide sequence ID" value="NZ_QNTQ01000014.1"/>
</dbReference>
<dbReference type="AlphaFoldDB" id="A0A365U6Z8"/>
<dbReference type="GO" id="GO:0072380">
    <property type="term" value="C:TRC complex"/>
    <property type="evidence" value="ECO:0007669"/>
    <property type="project" value="TreeGrafter"/>
</dbReference>
<dbReference type="InterPro" id="IPR019734">
    <property type="entry name" value="TPR_rpt"/>
</dbReference>
<dbReference type="InterPro" id="IPR047150">
    <property type="entry name" value="SGT"/>
</dbReference>
<evidence type="ECO:0000313" key="4">
    <source>
        <dbReference type="EMBL" id="RBI83903.1"/>
    </source>
</evidence>